<evidence type="ECO:0000313" key="2">
    <source>
        <dbReference type="Proteomes" id="UP001221898"/>
    </source>
</evidence>
<evidence type="ECO:0000313" key="1">
    <source>
        <dbReference type="EMBL" id="KAJ8393619.1"/>
    </source>
</evidence>
<keyword evidence="2" id="KW-1185">Reference proteome</keyword>
<organism evidence="1 2">
    <name type="scientific">Aldrovandia affinis</name>
    <dbReference type="NCBI Taxonomy" id="143900"/>
    <lineage>
        <taxon>Eukaryota</taxon>
        <taxon>Metazoa</taxon>
        <taxon>Chordata</taxon>
        <taxon>Craniata</taxon>
        <taxon>Vertebrata</taxon>
        <taxon>Euteleostomi</taxon>
        <taxon>Actinopterygii</taxon>
        <taxon>Neopterygii</taxon>
        <taxon>Teleostei</taxon>
        <taxon>Notacanthiformes</taxon>
        <taxon>Halosauridae</taxon>
        <taxon>Aldrovandia</taxon>
    </lineage>
</organism>
<comment type="caution">
    <text evidence="1">The sequence shown here is derived from an EMBL/GenBank/DDBJ whole genome shotgun (WGS) entry which is preliminary data.</text>
</comment>
<gene>
    <name evidence="1" type="ORF">AAFF_G00058380</name>
</gene>
<reference evidence="1" key="1">
    <citation type="journal article" date="2023" name="Science">
        <title>Genome structures resolve the early diversification of teleost fishes.</title>
        <authorList>
            <person name="Parey E."/>
            <person name="Louis A."/>
            <person name="Montfort J."/>
            <person name="Bouchez O."/>
            <person name="Roques C."/>
            <person name="Iampietro C."/>
            <person name="Lluch J."/>
            <person name="Castinel A."/>
            <person name="Donnadieu C."/>
            <person name="Desvignes T."/>
            <person name="Floi Bucao C."/>
            <person name="Jouanno E."/>
            <person name="Wen M."/>
            <person name="Mejri S."/>
            <person name="Dirks R."/>
            <person name="Jansen H."/>
            <person name="Henkel C."/>
            <person name="Chen W.J."/>
            <person name="Zahm M."/>
            <person name="Cabau C."/>
            <person name="Klopp C."/>
            <person name="Thompson A.W."/>
            <person name="Robinson-Rechavi M."/>
            <person name="Braasch I."/>
            <person name="Lecointre G."/>
            <person name="Bobe J."/>
            <person name="Postlethwait J.H."/>
            <person name="Berthelot C."/>
            <person name="Roest Crollius H."/>
            <person name="Guiguen Y."/>
        </authorList>
    </citation>
    <scope>NUCLEOTIDE SEQUENCE</scope>
    <source>
        <strain evidence="1">NC1722</strain>
    </source>
</reference>
<dbReference type="AlphaFoldDB" id="A0AAD7S0D1"/>
<sequence>MIGSYTAQRVGEDGVYAAAGVCVCPGITAHIRMEPGHCGKYAGAARTPHVDLIAEAQAEEIHSAELRSVETACPLPDKWPASAGKAGARPGHPVTARGLTSAPDQTVSHQSATHWIRFPSGTEHLPGSEWSLVPSLTPVPPLGKSRLARMPAPGSVYTC</sequence>
<protein>
    <submittedName>
        <fullName evidence="1">Uncharacterized protein</fullName>
    </submittedName>
</protein>
<accession>A0AAD7S0D1</accession>
<dbReference type="EMBL" id="JAINUG010000135">
    <property type="protein sequence ID" value="KAJ8393619.1"/>
    <property type="molecule type" value="Genomic_DNA"/>
</dbReference>
<dbReference type="Proteomes" id="UP001221898">
    <property type="component" value="Unassembled WGS sequence"/>
</dbReference>
<name>A0AAD7S0D1_9TELE</name>
<proteinExistence type="predicted"/>